<dbReference type="Proteomes" id="UP001154252">
    <property type="component" value="Unassembled WGS sequence"/>
</dbReference>
<evidence type="ECO:0000256" key="1">
    <source>
        <dbReference type="ARBA" id="ARBA00004184"/>
    </source>
</evidence>
<feature type="region of interest" description="Disordered" evidence="4">
    <location>
        <begin position="61"/>
        <end position="87"/>
    </location>
</feature>
<dbReference type="PANTHER" id="PTHR48050:SF27">
    <property type="entry name" value="GLUCOSYLTRANSFERASE, PUTATIVE (AFU_ORTHOLOGUE AFUA_7G04880)-RELATED"/>
    <property type="match status" value="1"/>
</dbReference>
<keyword evidence="2" id="KW-0808">Transferase</keyword>
<dbReference type="GO" id="GO:0012505">
    <property type="term" value="C:endomembrane system"/>
    <property type="evidence" value="ECO:0007669"/>
    <property type="project" value="UniProtKB-SubCell"/>
</dbReference>
<dbReference type="AlphaFoldDB" id="A0A9W4KE52"/>
<evidence type="ECO:0000259" key="5">
    <source>
        <dbReference type="Pfam" id="PF03033"/>
    </source>
</evidence>
<feature type="domain" description="Erythromycin biosynthesis protein CIII-like C-terminal" evidence="6">
    <location>
        <begin position="417"/>
        <end position="510"/>
    </location>
</feature>
<dbReference type="OrthoDB" id="5835829at2759"/>
<dbReference type="InterPro" id="IPR002213">
    <property type="entry name" value="UDP_glucos_trans"/>
</dbReference>
<evidence type="ECO:0000256" key="3">
    <source>
        <dbReference type="ARBA" id="ARBA00023098"/>
    </source>
</evidence>
<evidence type="ECO:0000256" key="2">
    <source>
        <dbReference type="ARBA" id="ARBA00022679"/>
    </source>
</evidence>
<dbReference type="SUPFAM" id="SSF53756">
    <property type="entry name" value="UDP-Glycosyltransferase/glycogen phosphorylase"/>
    <property type="match status" value="1"/>
</dbReference>
<dbReference type="EMBL" id="CAJVRC010000846">
    <property type="protein sequence ID" value="CAG8893446.1"/>
    <property type="molecule type" value="Genomic_DNA"/>
</dbReference>
<dbReference type="FunFam" id="3.40.50.2000:FF:000100">
    <property type="entry name" value="Glycosyltransferase family 1 protein"/>
    <property type="match status" value="1"/>
</dbReference>
<dbReference type="GO" id="GO:0005975">
    <property type="term" value="P:carbohydrate metabolic process"/>
    <property type="evidence" value="ECO:0007669"/>
    <property type="project" value="InterPro"/>
</dbReference>
<dbReference type="Pfam" id="PF06722">
    <property type="entry name" value="EryCIII-like_C"/>
    <property type="match status" value="1"/>
</dbReference>
<keyword evidence="3" id="KW-0443">Lipid metabolism</keyword>
<dbReference type="GO" id="GO:0006629">
    <property type="term" value="P:lipid metabolic process"/>
    <property type="evidence" value="ECO:0007669"/>
    <property type="project" value="UniProtKB-KW"/>
</dbReference>
<evidence type="ECO:0000313" key="7">
    <source>
        <dbReference type="EMBL" id="CAG8893446.1"/>
    </source>
</evidence>
<proteinExistence type="predicted"/>
<evidence type="ECO:0000259" key="6">
    <source>
        <dbReference type="Pfam" id="PF06722"/>
    </source>
</evidence>
<sequence length="873" mass="94440">MSSNDRMEGPFELPGEPVTESHTNYPPTTGKTGIHVNDTGRVDIDWDSKFVRGFSIFSTGTFPGRPATPPPEYSELPTQDADGPSVGLEHTSICPEPSIENSKAWHAKLNIVIQVVGSRGDVQPFIALGNELAQYGHRVRLATHDVFEDFVRDSGLEFYPIGGDPAELMAYMVKSPGLIPSMESLRTGEIRRKRIMIREMLDGCWSSCMEPDMVTNHPFVADAIIANPPSFAHVHCAQALSIPVHLMFTMPWSATKSFPHPLANMNTEDAQYGLKNQVSYDIVNWLTWQGVGDVINGWRKELDLDEVAMFEGPHLAELLKVPFTYCWSPALVPKPLDWPSYVDVCGFFFRDPPQFVPPLDLQAFLSSGPPPIYIGFGSIVLEDQIGITATILDAVNAAGVRAIISRGWSNLSGTNTDKIHFIGDCPHEWLFQHVAAVVHHGGAGTTACGLRNAKPTIVIPFFGDQPFWGTMVAAAGAGPNPIPHEELSVDILAEGIRYCLTEQATTAASTIAIKMGSEIGVQAAVSSFHRHLPLELLPCDICPGQTAVWSYSTGARKVKISKLAAAKLIAQDLLDPKRLKMHALNPIIIENRRWDPITGGASAVLGTTTDLTTSILGFFYKPFEEYKDYRVSHRDRPLSSRFSQTTKGSKCTFTGESALQVTKEAPGHSPSPLTNNMDSAANSLSSSGSSSSRQRARLAGKMAGASMMSVANFVPTALKGMTVDIPLAMTEGMRNIPRLYGEEPRDHGPVTGIKSGFALAGKGFAWGMAEAVTDLVVKPYQGVQKDGAKGAVKGVGKGLANMTSKAGCAMFGVLVYPSTGIAKSLKSAVYSRTRKRILKARHVEGTWLLENGGLDAMNSDTTAFQGLVKGKNT</sequence>
<evidence type="ECO:0000256" key="4">
    <source>
        <dbReference type="SAM" id="MobiDB-lite"/>
    </source>
</evidence>
<feature type="compositionally biased region" description="Polar residues" evidence="4">
    <location>
        <begin position="20"/>
        <end position="31"/>
    </location>
</feature>
<comment type="caution">
    <text evidence="7">The sequence shown here is derived from an EMBL/GenBank/DDBJ whole genome shotgun (WGS) entry which is preliminary data.</text>
</comment>
<feature type="domain" description="Glycosyltransferase family 28 N-terminal" evidence="5">
    <location>
        <begin position="111"/>
        <end position="258"/>
    </location>
</feature>
<feature type="compositionally biased region" description="Low complexity" evidence="4">
    <location>
        <begin position="679"/>
        <end position="697"/>
    </location>
</feature>
<dbReference type="Pfam" id="PF03033">
    <property type="entry name" value="Glyco_transf_28"/>
    <property type="match status" value="1"/>
</dbReference>
<dbReference type="CDD" id="cd03784">
    <property type="entry name" value="GT1_Gtf-like"/>
    <property type="match status" value="1"/>
</dbReference>
<accession>A0A9W4KE52</accession>
<feature type="region of interest" description="Disordered" evidence="4">
    <location>
        <begin position="1"/>
        <end position="38"/>
    </location>
</feature>
<dbReference type="InterPro" id="IPR004276">
    <property type="entry name" value="GlycoTrans_28_N"/>
</dbReference>
<dbReference type="FunFam" id="3.40.50.2000:FF:000009">
    <property type="entry name" value="Sterol 3-beta-glucosyltransferase UGT80A2"/>
    <property type="match status" value="1"/>
</dbReference>
<keyword evidence="8" id="KW-1185">Reference proteome</keyword>
<dbReference type="GO" id="GO:0016906">
    <property type="term" value="F:sterol 3-beta-glucosyltransferase activity"/>
    <property type="evidence" value="ECO:0007669"/>
    <property type="project" value="UniProtKB-ARBA"/>
</dbReference>
<name>A0A9W4KE52_9EURO</name>
<evidence type="ECO:0000313" key="8">
    <source>
        <dbReference type="Proteomes" id="UP001154252"/>
    </source>
</evidence>
<reference evidence="7" key="1">
    <citation type="submission" date="2021-07" db="EMBL/GenBank/DDBJ databases">
        <authorList>
            <person name="Branca A.L. A."/>
        </authorList>
    </citation>
    <scope>NUCLEOTIDE SEQUENCE</scope>
</reference>
<dbReference type="Gene3D" id="3.40.50.2000">
    <property type="entry name" value="Glycogen Phosphorylase B"/>
    <property type="match status" value="2"/>
</dbReference>
<evidence type="ECO:0008006" key="9">
    <source>
        <dbReference type="Google" id="ProtNLM"/>
    </source>
</evidence>
<comment type="subcellular location">
    <subcellularLocation>
        <location evidence="1">Endomembrane system</location>
        <topology evidence="1">Peripheral membrane protein</topology>
    </subcellularLocation>
</comment>
<dbReference type="InterPro" id="IPR050426">
    <property type="entry name" value="Glycosyltransferase_28"/>
</dbReference>
<organism evidence="7 8">
    <name type="scientific">Penicillium egyptiacum</name>
    <dbReference type="NCBI Taxonomy" id="1303716"/>
    <lineage>
        <taxon>Eukaryota</taxon>
        <taxon>Fungi</taxon>
        <taxon>Dikarya</taxon>
        <taxon>Ascomycota</taxon>
        <taxon>Pezizomycotina</taxon>
        <taxon>Eurotiomycetes</taxon>
        <taxon>Eurotiomycetidae</taxon>
        <taxon>Eurotiales</taxon>
        <taxon>Aspergillaceae</taxon>
        <taxon>Penicillium</taxon>
    </lineage>
</organism>
<protein>
    <recommendedName>
        <fullName evidence="9">Glycosyltransferase family 28 N-terminal domain-containing protein</fullName>
    </recommendedName>
</protein>
<gene>
    <name evidence="7" type="ORF">PEGY_LOCUS3556</name>
</gene>
<dbReference type="InterPro" id="IPR010610">
    <property type="entry name" value="EryCIII-like_C"/>
</dbReference>
<dbReference type="PANTHER" id="PTHR48050">
    <property type="entry name" value="STEROL 3-BETA-GLUCOSYLTRANSFERASE"/>
    <property type="match status" value="1"/>
</dbReference>
<feature type="region of interest" description="Disordered" evidence="4">
    <location>
        <begin position="662"/>
        <end position="697"/>
    </location>
</feature>